<proteinExistence type="predicted"/>
<dbReference type="EMBL" id="CAMXCT010000390">
    <property type="protein sequence ID" value="CAI3978122.1"/>
    <property type="molecule type" value="Genomic_DNA"/>
</dbReference>
<dbReference type="EMBL" id="CAMXCT020000390">
    <property type="protein sequence ID" value="CAL1131497.1"/>
    <property type="molecule type" value="Genomic_DNA"/>
</dbReference>
<reference evidence="2" key="1">
    <citation type="submission" date="2022-10" db="EMBL/GenBank/DDBJ databases">
        <authorList>
            <person name="Chen Y."/>
            <person name="Dougan E. K."/>
            <person name="Chan C."/>
            <person name="Rhodes N."/>
            <person name="Thang M."/>
        </authorList>
    </citation>
    <scope>NUCLEOTIDE SEQUENCE</scope>
</reference>
<comment type="caution">
    <text evidence="2">The sequence shown here is derived from an EMBL/GenBank/DDBJ whole genome shotgun (WGS) entry which is preliminary data.</text>
</comment>
<feature type="region of interest" description="Disordered" evidence="1">
    <location>
        <begin position="57"/>
        <end position="90"/>
    </location>
</feature>
<sequence>MATSWEVACAAWTCIAGIHFFRRRGLHPAVPPEPVAAVEDWDWQMEAPELPMPQLPFAPCNPSTSPKTTVTTEDRPPFGHEGPGSPSVSTDVGDELRIPAQASMIDGLRLLLLHHLRDPLSPAQMELLERHLGQLASYAEKLVQLLQRMRAPAPTGARLKLKDEDLLEIYRSAQDEVRHGLPVQPVREAATEAAAPAKLRTPRGLCDPGAMS</sequence>
<evidence type="ECO:0000313" key="3">
    <source>
        <dbReference type="EMBL" id="CAL4765434.1"/>
    </source>
</evidence>
<protein>
    <submittedName>
        <fullName evidence="2">Uncharacterized protein</fullName>
    </submittedName>
</protein>
<evidence type="ECO:0000313" key="2">
    <source>
        <dbReference type="EMBL" id="CAI3978122.1"/>
    </source>
</evidence>
<gene>
    <name evidence="2" type="ORF">C1SCF055_LOCUS6196</name>
</gene>
<dbReference type="OrthoDB" id="414404at2759"/>
<reference evidence="3 4" key="2">
    <citation type="submission" date="2024-05" db="EMBL/GenBank/DDBJ databases">
        <authorList>
            <person name="Chen Y."/>
            <person name="Shah S."/>
            <person name="Dougan E. K."/>
            <person name="Thang M."/>
            <person name="Chan C."/>
        </authorList>
    </citation>
    <scope>NUCLEOTIDE SEQUENCE [LARGE SCALE GENOMIC DNA]</scope>
</reference>
<dbReference type="AlphaFoldDB" id="A0A9P1BRA1"/>
<name>A0A9P1BRA1_9DINO</name>
<keyword evidence="4" id="KW-1185">Reference proteome</keyword>
<dbReference type="EMBL" id="CAMXCT030000390">
    <property type="protein sequence ID" value="CAL4765434.1"/>
    <property type="molecule type" value="Genomic_DNA"/>
</dbReference>
<accession>A0A9P1BRA1</accession>
<feature type="compositionally biased region" description="Polar residues" evidence="1">
    <location>
        <begin position="61"/>
        <end position="71"/>
    </location>
</feature>
<evidence type="ECO:0000256" key="1">
    <source>
        <dbReference type="SAM" id="MobiDB-lite"/>
    </source>
</evidence>
<organism evidence="2">
    <name type="scientific">Cladocopium goreaui</name>
    <dbReference type="NCBI Taxonomy" id="2562237"/>
    <lineage>
        <taxon>Eukaryota</taxon>
        <taxon>Sar</taxon>
        <taxon>Alveolata</taxon>
        <taxon>Dinophyceae</taxon>
        <taxon>Suessiales</taxon>
        <taxon>Symbiodiniaceae</taxon>
        <taxon>Cladocopium</taxon>
    </lineage>
</organism>
<dbReference type="Proteomes" id="UP001152797">
    <property type="component" value="Unassembled WGS sequence"/>
</dbReference>
<evidence type="ECO:0000313" key="4">
    <source>
        <dbReference type="Proteomes" id="UP001152797"/>
    </source>
</evidence>